<sequence>MIMEGLETLVAPTHHAFLLTETAAAAHFNVLSFDTCLFKTSTAAQSSGSPSTATYLSPAQFGGSHHGGASTSSNSQNSSSTASSSSSLLHYTTASAAAAAAAAAAASANNSVLRARNQTATPTQGGSPGHVAVQPSATASSGRSSASHLSLLNTSGQHSPTSSAVEQVEAHKQLIEALPGDLNTPVTTSSDIPSFFGPTTVVEPPPITGEY</sequence>
<feature type="compositionally biased region" description="Low complexity" evidence="1">
    <location>
        <begin position="67"/>
        <end position="84"/>
    </location>
</feature>
<feature type="region of interest" description="Disordered" evidence="1">
    <location>
        <begin position="43"/>
        <end position="84"/>
    </location>
</feature>
<proteinExistence type="predicted"/>
<name>B4IQD8_DROSE</name>
<dbReference type="HOGENOM" id="CLU_1306033_0_0_1"/>
<feature type="region of interest" description="Disordered" evidence="1">
    <location>
        <begin position="119"/>
        <end position="211"/>
    </location>
</feature>
<gene>
    <name evidence="2" type="primary">Dsec\GM19555</name>
    <name evidence="2" type="ORF">Dsec_GM19555</name>
</gene>
<evidence type="ECO:0000256" key="1">
    <source>
        <dbReference type="SAM" id="MobiDB-lite"/>
    </source>
</evidence>
<feature type="compositionally biased region" description="Polar residues" evidence="1">
    <location>
        <begin position="153"/>
        <end position="165"/>
    </location>
</feature>
<keyword evidence="3" id="KW-1185">Reference proteome</keyword>
<dbReference type="AlphaFoldDB" id="B4IQD8"/>
<dbReference type="EMBL" id="CH687508">
    <property type="protein sequence ID" value="EDW44568.1"/>
    <property type="molecule type" value="Genomic_DNA"/>
</dbReference>
<evidence type="ECO:0000313" key="3">
    <source>
        <dbReference type="Proteomes" id="UP000001292"/>
    </source>
</evidence>
<accession>B4IQD8</accession>
<protein>
    <submittedName>
        <fullName evidence="2">GM19555</fullName>
    </submittedName>
</protein>
<feature type="compositionally biased region" description="Polar residues" evidence="1">
    <location>
        <begin position="43"/>
        <end position="57"/>
    </location>
</feature>
<feature type="compositionally biased region" description="Low complexity" evidence="1">
    <location>
        <begin position="136"/>
        <end position="152"/>
    </location>
</feature>
<reference evidence="2 3" key="1">
    <citation type="journal article" date="2007" name="Nature">
        <title>Evolution of genes and genomes on the Drosophila phylogeny.</title>
        <authorList>
            <consortium name="Drosophila 12 Genomes Consortium"/>
            <person name="Clark A.G."/>
            <person name="Eisen M.B."/>
            <person name="Smith D.R."/>
            <person name="Bergman C.M."/>
            <person name="Oliver B."/>
            <person name="Markow T.A."/>
            <person name="Kaufman T.C."/>
            <person name="Kellis M."/>
            <person name="Gelbart W."/>
            <person name="Iyer V.N."/>
            <person name="Pollard D.A."/>
            <person name="Sackton T.B."/>
            <person name="Larracuente A.M."/>
            <person name="Singh N.D."/>
            <person name="Abad J.P."/>
            <person name="Abt D.N."/>
            <person name="Adryan B."/>
            <person name="Aguade M."/>
            <person name="Akashi H."/>
            <person name="Anderson W.W."/>
            <person name="Aquadro C.F."/>
            <person name="Ardell D.H."/>
            <person name="Arguello R."/>
            <person name="Artieri C.G."/>
            <person name="Barbash D.A."/>
            <person name="Barker D."/>
            <person name="Barsanti P."/>
            <person name="Batterham P."/>
            <person name="Batzoglou S."/>
            <person name="Begun D."/>
            <person name="Bhutkar A."/>
            <person name="Blanco E."/>
            <person name="Bosak S.A."/>
            <person name="Bradley R.K."/>
            <person name="Brand A.D."/>
            <person name="Brent M.R."/>
            <person name="Brooks A.N."/>
            <person name="Brown R.H."/>
            <person name="Butlin R.K."/>
            <person name="Caggese C."/>
            <person name="Calvi B.R."/>
            <person name="Bernardo de Carvalho A."/>
            <person name="Caspi A."/>
            <person name="Castrezana S."/>
            <person name="Celniker S.E."/>
            <person name="Chang J.L."/>
            <person name="Chapple C."/>
            <person name="Chatterji S."/>
            <person name="Chinwalla A."/>
            <person name="Civetta A."/>
            <person name="Clifton S.W."/>
            <person name="Comeron J.M."/>
            <person name="Costello J.C."/>
            <person name="Coyne J.A."/>
            <person name="Daub J."/>
            <person name="David R.G."/>
            <person name="Delcher A.L."/>
            <person name="Delehaunty K."/>
            <person name="Do C.B."/>
            <person name="Ebling H."/>
            <person name="Edwards K."/>
            <person name="Eickbush T."/>
            <person name="Evans J.D."/>
            <person name="Filipski A."/>
            <person name="Findeiss S."/>
            <person name="Freyhult E."/>
            <person name="Fulton L."/>
            <person name="Fulton R."/>
            <person name="Garcia A.C."/>
            <person name="Gardiner A."/>
            <person name="Garfield D.A."/>
            <person name="Garvin B.E."/>
            <person name="Gibson G."/>
            <person name="Gilbert D."/>
            <person name="Gnerre S."/>
            <person name="Godfrey J."/>
            <person name="Good R."/>
            <person name="Gotea V."/>
            <person name="Gravely B."/>
            <person name="Greenberg A.J."/>
            <person name="Griffiths-Jones S."/>
            <person name="Gross S."/>
            <person name="Guigo R."/>
            <person name="Gustafson E.A."/>
            <person name="Haerty W."/>
            <person name="Hahn M.W."/>
            <person name="Halligan D.L."/>
            <person name="Halpern A.L."/>
            <person name="Halter G.M."/>
            <person name="Han M.V."/>
            <person name="Heger A."/>
            <person name="Hillier L."/>
            <person name="Hinrichs A.S."/>
            <person name="Holmes I."/>
            <person name="Hoskins R.A."/>
            <person name="Hubisz M.J."/>
            <person name="Hultmark D."/>
            <person name="Huntley M.A."/>
            <person name="Jaffe D.B."/>
            <person name="Jagadeeshan S."/>
            <person name="Jeck W.R."/>
            <person name="Johnson J."/>
            <person name="Jones C.D."/>
            <person name="Jordan W.C."/>
            <person name="Karpen G.H."/>
            <person name="Kataoka E."/>
            <person name="Keightley P.D."/>
            <person name="Kheradpour P."/>
            <person name="Kirkness E.F."/>
            <person name="Koerich L.B."/>
            <person name="Kristiansen K."/>
            <person name="Kudrna D."/>
            <person name="Kulathinal R.J."/>
            <person name="Kumar S."/>
            <person name="Kwok R."/>
            <person name="Lander E."/>
            <person name="Langley C.H."/>
            <person name="Lapoint R."/>
            <person name="Lazzaro B.P."/>
            <person name="Lee S.J."/>
            <person name="Levesque L."/>
            <person name="Li R."/>
            <person name="Lin C.F."/>
            <person name="Lin M.F."/>
            <person name="Lindblad-Toh K."/>
            <person name="Llopart A."/>
            <person name="Long M."/>
            <person name="Low L."/>
            <person name="Lozovsky E."/>
            <person name="Lu J."/>
            <person name="Luo M."/>
            <person name="Machado C.A."/>
            <person name="Makalowski W."/>
            <person name="Marzo M."/>
            <person name="Matsuda M."/>
            <person name="Matzkin L."/>
            <person name="McAllister B."/>
            <person name="McBride C.S."/>
            <person name="McKernan B."/>
            <person name="McKernan K."/>
            <person name="Mendez-Lago M."/>
            <person name="Minx P."/>
            <person name="Mollenhauer M.U."/>
            <person name="Montooth K."/>
            <person name="Mount S.M."/>
            <person name="Mu X."/>
            <person name="Myers E."/>
            <person name="Negre B."/>
            <person name="Newfeld S."/>
            <person name="Nielsen R."/>
            <person name="Noor M.A."/>
            <person name="O'Grady P."/>
            <person name="Pachter L."/>
            <person name="Papaceit M."/>
            <person name="Parisi M.J."/>
            <person name="Parisi M."/>
            <person name="Parts L."/>
            <person name="Pedersen J.S."/>
            <person name="Pesole G."/>
            <person name="Phillippy A.M."/>
            <person name="Ponting C.P."/>
            <person name="Pop M."/>
            <person name="Porcelli D."/>
            <person name="Powell J.R."/>
            <person name="Prohaska S."/>
            <person name="Pruitt K."/>
            <person name="Puig M."/>
            <person name="Quesneville H."/>
            <person name="Ram K.R."/>
            <person name="Rand D."/>
            <person name="Rasmussen M.D."/>
            <person name="Reed L.K."/>
            <person name="Reenan R."/>
            <person name="Reily A."/>
            <person name="Remington K.A."/>
            <person name="Rieger T.T."/>
            <person name="Ritchie M.G."/>
            <person name="Robin C."/>
            <person name="Rogers Y.H."/>
            <person name="Rohde C."/>
            <person name="Rozas J."/>
            <person name="Rubenfield M.J."/>
            <person name="Ruiz A."/>
            <person name="Russo S."/>
            <person name="Salzberg S.L."/>
            <person name="Sanchez-Gracia A."/>
            <person name="Saranga D.J."/>
            <person name="Sato H."/>
            <person name="Schaeffer S.W."/>
            <person name="Schatz M.C."/>
            <person name="Schlenke T."/>
            <person name="Schwartz R."/>
            <person name="Segarra C."/>
            <person name="Singh R.S."/>
            <person name="Sirot L."/>
            <person name="Sirota M."/>
            <person name="Sisneros N.B."/>
            <person name="Smith C.D."/>
            <person name="Smith T.F."/>
            <person name="Spieth J."/>
            <person name="Stage D.E."/>
            <person name="Stark A."/>
            <person name="Stephan W."/>
            <person name="Strausberg R.L."/>
            <person name="Strempel S."/>
            <person name="Sturgill D."/>
            <person name="Sutton G."/>
            <person name="Sutton G.G."/>
            <person name="Tao W."/>
            <person name="Teichmann S."/>
            <person name="Tobari Y.N."/>
            <person name="Tomimura Y."/>
            <person name="Tsolas J.M."/>
            <person name="Valente V.L."/>
            <person name="Venter E."/>
            <person name="Venter J.C."/>
            <person name="Vicario S."/>
            <person name="Vieira F.G."/>
            <person name="Vilella A.J."/>
            <person name="Villasante A."/>
            <person name="Walenz B."/>
            <person name="Wang J."/>
            <person name="Wasserman M."/>
            <person name="Watts T."/>
            <person name="Wilson D."/>
            <person name="Wilson R.K."/>
            <person name="Wing R.A."/>
            <person name="Wolfner M.F."/>
            <person name="Wong A."/>
            <person name="Wong G.K."/>
            <person name="Wu C.I."/>
            <person name="Wu G."/>
            <person name="Yamamoto D."/>
            <person name="Yang H.P."/>
            <person name="Yang S.P."/>
            <person name="Yorke J.A."/>
            <person name="Yoshida K."/>
            <person name="Zdobnov E."/>
            <person name="Zhang P."/>
            <person name="Zhang Y."/>
            <person name="Zimin A.V."/>
            <person name="Baldwin J."/>
            <person name="Abdouelleil A."/>
            <person name="Abdulkadir J."/>
            <person name="Abebe A."/>
            <person name="Abera B."/>
            <person name="Abreu J."/>
            <person name="Acer S.C."/>
            <person name="Aftuck L."/>
            <person name="Alexander A."/>
            <person name="An P."/>
            <person name="Anderson E."/>
            <person name="Anderson S."/>
            <person name="Arachi H."/>
            <person name="Azer M."/>
            <person name="Bachantsang P."/>
            <person name="Barry A."/>
            <person name="Bayul T."/>
            <person name="Berlin A."/>
            <person name="Bessette D."/>
            <person name="Bloom T."/>
            <person name="Blye J."/>
            <person name="Boguslavskiy L."/>
            <person name="Bonnet C."/>
            <person name="Boukhgalter B."/>
            <person name="Bourzgui I."/>
            <person name="Brown A."/>
            <person name="Cahill P."/>
            <person name="Channer S."/>
            <person name="Cheshatsang Y."/>
            <person name="Chuda L."/>
            <person name="Citroen M."/>
            <person name="Collymore A."/>
            <person name="Cooke P."/>
            <person name="Costello M."/>
            <person name="D'Aco K."/>
            <person name="Daza R."/>
            <person name="De Haan G."/>
            <person name="DeGray S."/>
            <person name="DeMaso C."/>
            <person name="Dhargay N."/>
            <person name="Dooley K."/>
            <person name="Dooley E."/>
            <person name="Doricent M."/>
            <person name="Dorje P."/>
            <person name="Dorjee K."/>
            <person name="Dupes A."/>
            <person name="Elong R."/>
            <person name="Falk J."/>
            <person name="Farina A."/>
            <person name="Faro S."/>
            <person name="Ferguson D."/>
            <person name="Fisher S."/>
            <person name="Foley C.D."/>
            <person name="Franke A."/>
            <person name="Friedrich D."/>
            <person name="Gadbois L."/>
            <person name="Gearin G."/>
            <person name="Gearin C.R."/>
            <person name="Giannoukos G."/>
            <person name="Goode T."/>
            <person name="Graham J."/>
            <person name="Grandbois E."/>
            <person name="Grewal S."/>
            <person name="Gyaltsen K."/>
            <person name="Hafez N."/>
            <person name="Hagos B."/>
            <person name="Hall J."/>
            <person name="Henson C."/>
            <person name="Hollinger A."/>
            <person name="Honan T."/>
            <person name="Huard M.D."/>
            <person name="Hughes L."/>
            <person name="Hurhula B."/>
            <person name="Husby M.E."/>
            <person name="Kamat A."/>
            <person name="Kanga B."/>
            <person name="Kashin S."/>
            <person name="Khazanovich D."/>
            <person name="Kisner P."/>
            <person name="Lance K."/>
            <person name="Lara M."/>
            <person name="Lee W."/>
            <person name="Lennon N."/>
            <person name="Letendre F."/>
            <person name="LeVine R."/>
            <person name="Lipovsky A."/>
            <person name="Liu X."/>
            <person name="Liu J."/>
            <person name="Liu S."/>
            <person name="Lokyitsang T."/>
            <person name="Lokyitsang Y."/>
            <person name="Lubonja R."/>
            <person name="Lui A."/>
            <person name="MacDonald P."/>
            <person name="Magnisalis V."/>
            <person name="Maru K."/>
            <person name="Matthews C."/>
            <person name="McCusker W."/>
            <person name="McDonough S."/>
            <person name="Mehta T."/>
            <person name="Meldrim J."/>
            <person name="Meneus L."/>
            <person name="Mihai O."/>
            <person name="Mihalev A."/>
            <person name="Mihova T."/>
            <person name="Mittelman R."/>
            <person name="Mlenga V."/>
            <person name="Montmayeur A."/>
            <person name="Mulrain L."/>
            <person name="Navidi A."/>
            <person name="Naylor J."/>
            <person name="Negash T."/>
            <person name="Nguyen T."/>
            <person name="Nguyen N."/>
            <person name="Nicol R."/>
            <person name="Norbu C."/>
            <person name="Norbu N."/>
            <person name="Novod N."/>
            <person name="O'Neill B."/>
            <person name="Osman S."/>
            <person name="Markiewicz E."/>
            <person name="Oyono O.L."/>
            <person name="Patti C."/>
            <person name="Phunkhang P."/>
            <person name="Pierre F."/>
            <person name="Priest M."/>
            <person name="Raghuraman S."/>
            <person name="Rege F."/>
            <person name="Reyes R."/>
            <person name="Rise C."/>
            <person name="Rogov P."/>
            <person name="Ross K."/>
            <person name="Ryan E."/>
            <person name="Settipalli S."/>
            <person name="Shea T."/>
            <person name="Sherpa N."/>
            <person name="Shi L."/>
            <person name="Shih D."/>
            <person name="Sparrow T."/>
            <person name="Spaulding J."/>
            <person name="Stalker J."/>
            <person name="Stange-Thomann N."/>
            <person name="Stavropoulos S."/>
            <person name="Stone C."/>
            <person name="Strader C."/>
            <person name="Tesfaye S."/>
            <person name="Thomson T."/>
            <person name="Thoulutsang Y."/>
            <person name="Thoulutsang D."/>
            <person name="Topham K."/>
            <person name="Topping I."/>
            <person name="Tsamla T."/>
            <person name="Vassiliev H."/>
            <person name="Vo A."/>
            <person name="Wangchuk T."/>
            <person name="Wangdi T."/>
            <person name="Weiand M."/>
            <person name="Wilkinson J."/>
            <person name="Wilson A."/>
            <person name="Yadav S."/>
            <person name="Young G."/>
            <person name="Yu Q."/>
            <person name="Zembek L."/>
            <person name="Zhong D."/>
            <person name="Zimmer A."/>
            <person name="Zwirko Z."/>
            <person name="Jaffe D.B."/>
            <person name="Alvarez P."/>
            <person name="Brockman W."/>
            <person name="Butler J."/>
            <person name="Chin C."/>
            <person name="Gnerre S."/>
            <person name="Grabherr M."/>
            <person name="Kleber M."/>
            <person name="Mauceli E."/>
            <person name="MacCallum I."/>
        </authorList>
    </citation>
    <scope>NUCLEOTIDE SEQUENCE [LARGE SCALE GENOMIC DNA]</scope>
    <source>
        <strain evidence="3">Rob3c / Tucson 14021-0248.25</strain>
    </source>
</reference>
<evidence type="ECO:0000313" key="2">
    <source>
        <dbReference type="EMBL" id="EDW44568.1"/>
    </source>
</evidence>
<dbReference type="Proteomes" id="UP000001292">
    <property type="component" value="Unassembled WGS sequence"/>
</dbReference>
<organism evidence="3">
    <name type="scientific">Drosophila sechellia</name>
    <name type="common">Fruit fly</name>
    <dbReference type="NCBI Taxonomy" id="7238"/>
    <lineage>
        <taxon>Eukaryota</taxon>
        <taxon>Metazoa</taxon>
        <taxon>Ecdysozoa</taxon>
        <taxon>Arthropoda</taxon>
        <taxon>Hexapoda</taxon>
        <taxon>Insecta</taxon>
        <taxon>Pterygota</taxon>
        <taxon>Neoptera</taxon>
        <taxon>Endopterygota</taxon>
        <taxon>Diptera</taxon>
        <taxon>Brachycera</taxon>
        <taxon>Muscomorpha</taxon>
        <taxon>Ephydroidea</taxon>
        <taxon>Drosophilidae</taxon>
        <taxon>Drosophila</taxon>
        <taxon>Sophophora</taxon>
    </lineage>
</organism>